<dbReference type="AlphaFoldDB" id="A0A2C9UG54"/>
<keyword evidence="8" id="KW-0862">Zinc</keyword>
<dbReference type="Pfam" id="PF15805">
    <property type="entry name" value="SCNM1_acidic"/>
    <property type="match status" value="1"/>
</dbReference>
<evidence type="ECO:0000256" key="6">
    <source>
        <dbReference type="ARBA" id="ARBA00022728"/>
    </source>
</evidence>
<sequence length="220" mass="24633">MSVFGGDSWAREAQYRKRRVDDLVVQGLDGSSYMKLSNGKYACLVCPHNPVLDSSLMLSMHSKGSRHLAAESRLKEGESLRKYEINRRLALADSPVGFAHSTSLNKKVRLAGVSKPLIERTSKAASEVLCNKDPKQNSGNQNCDVKLSRGQVTNVATISCPLVEASGELLIQHQLDFRKHRERELKFIEAGWKRDCHGKWFKDENVDFDSDEEDPNVCLG</sequence>
<dbReference type="PANTHER" id="PTHR32297:SF1">
    <property type="entry name" value="SODIUM CHANNEL MODIFIER 1"/>
    <property type="match status" value="1"/>
</dbReference>
<keyword evidence="9" id="KW-0508">mRNA splicing</keyword>
<evidence type="ECO:0000256" key="4">
    <source>
        <dbReference type="ARBA" id="ARBA00022664"/>
    </source>
</evidence>
<name>A0A2C9UG54_MANES</name>
<dbReference type="PANTHER" id="PTHR32297">
    <property type="entry name" value="SODIUM CHANNEL MODIFIER 1"/>
    <property type="match status" value="1"/>
</dbReference>
<evidence type="ECO:0000259" key="11">
    <source>
        <dbReference type="Pfam" id="PF15803"/>
    </source>
</evidence>
<dbReference type="InterPro" id="IPR031625">
    <property type="entry name" value="SCNM1_acidic"/>
</dbReference>
<evidence type="ECO:0000313" key="13">
    <source>
        <dbReference type="EMBL" id="OAY29407.1"/>
    </source>
</evidence>
<dbReference type="InterPro" id="IPR031622">
    <property type="entry name" value="Znf-SCNM1"/>
</dbReference>
<dbReference type="GO" id="GO:0016607">
    <property type="term" value="C:nuclear speck"/>
    <property type="evidence" value="ECO:0007669"/>
    <property type="project" value="UniProtKB-SubCell"/>
</dbReference>
<keyword evidence="10" id="KW-0539">Nucleus</keyword>
<dbReference type="OrthoDB" id="1924550at2759"/>
<comment type="caution">
    <text evidence="13">The sequence shown here is derived from an EMBL/GenBank/DDBJ whole genome shotgun (WGS) entry which is preliminary data.</text>
</comment>
<dbReference type="Pfam" id="PF15803">
    <property type="entry name" value="zf-SCNM1"/>
    <property type="match status" value="1"/>
</dbReference>
<keyword evidence="14" id="KW-1185">Reference proteome</keyword>
<evidence type="ECO:0000256" key="3">
    <source>
        <dbReference type="ARBA" id="ARBA00020620"/>
    </source>
</evidence>
<evidence type="ECO:0000256" key="5">
    <source>
        <dbReference type="ARBA" id="ARBA00022723"/>
    </source>
</evidence>
<keyword evidence="6" id="KW-0747">Spliceosome</keyword>
<dbReference type="Gramene" id="Manes.15G142800.1.v8.1">
    <property type="protein sequence ID" value="Manes.15G142800.1.v8.1.CDS"/>
    <property type="gene ID" value="Manes.15G142800.v8.1"/>
</dbReference>
<keyword evidence="4" id="KW-0507">mRNA processing</keyword>
<dbReference type="GO" id="GO:0008380">
    <property type="term" value="P:RNA splicing"/>
    <property type="evidence" value="ECO:0000318"/>
    <property type="project" value="GO_Central"/>
</dbReference>
<evidence type="ECO:0000256" key="7">
    <source>
        <dbReference type="ARBA" id="ARBA00022771"/>
    </source>
</evidence>
<evidence type="ECO:0000256" key="2">
    <source>
        <dbReference type="ARBA" id="ARBA00004642"/>
    </source>
</evidence>
<protein>
    <recommendedName>
        <fullName evidence="3">Sodium channel modifier 1</fullName>
    </recommendedName>
</protein>
<keyword evidence="7" id="KW-0863">Zinc-finger</keyword>
<dbReference type="InterPro" id="IPR033570">
    <property type="entry name" value="SCNM1"/>
</dbReference>
<organism evidence="13 14">
    <name type="scientific">Manihot esculenta</name>
    <name type="common">Cassava</name>
    <name type="synonym">Jatropha manihot</name>
    <dbReference type="NCBI Taxonomy" id="3983"/>
    <lineage>
        <taxon>Eukaryota</taxon>
        <taxon>Viridiplantae</taxon>
        <taxon>Streptophyta</taxon>
        <taxon>Embryophyta</taxon>
        <taxon>Tracheophyta</taxon>
        <taxon>Spermatophyta</taxon>
        <taxon>Magnoliopsida</taxon>
        <taxon>eudicotyledons</taxon>
        <taxon>Gunneridae</taxon>
        <taxon>Pentapetalae</taxon>
        <taxon>rosids</taxon>
        <taxon>fabids</taxon>
        <taxon>Malpighiales</taxon>
        <taxon>Euphorbiaceae</taxon>
        <taxon>Crotonoideae</taxon>
        <taxon>Manihoteae</taxon>
        <taxon>Manihot</taxon>
    </lineage>
</organism>
<dbReference type="STRING" id="3983.A0A2C9UG54"/>
<dbReference type="GO" id="GO:0005634">
    <property type="term" value="C:nucleus"/>
    <property type="evidence" value="ECO:0000318"/>
    <property type="project" value="GO_Central"/>
</dbReference>
<gene>
    <name evidence="13" type="ORF">MANES_15G142800v8</name>
</gene>
<comment type="subcellular location">
    <subcellularLocation>
        <location evidence="1">Nucleus speckle</location>
    </subcellularLocation>
    <subcellularLocation>
        <location evidence="2">Nucleus</location>
        <location evidence="2">Nucleoplasm</location>
    </subcellularLocation>
</comment>
<evidence type="ECO:0000256" key="8">
    <source>
        <dbReference type="ARBA" id="ARBA00022833"/>
    </source>
</evidence>
<evidence type="ECO:0000259" key="12">
    <source>
        <dbReference type="Pfam" id="PF15805"/>
    </source>
</evidence>
<evidence type="ECO:0000256" key="9">
    <source>
        <dbReference type="ARBA" id="ARBA00023187"/>
    </source>
</evidence>
<reference evidence="14" key="1">
    <citation type="journal article" date="2016" name="Nat. Biotechnol.">
        <title>Sequencing wild and cultivated cassava and related species reveals extensive interspecific hybridization and genetic diversity.</title>
        <authorList>
            <person name="Bredeson J.V."/>
            <person name="Lyons J.B."/>
            <person name="Prochnik S.E."/>
            <person name="Wu G.A."/>
            <person name="Ha C.M."/>
            <person name="Edsinger-Gonzales E."/>
            <person name="Grimwood J."/>
            <person name="Schmutz J."/>
            <person name="Rabbi I.Y."/>
            <person name="Egesi C."/>
            <person name="Nauluvula P."/>
            <person name="Lebot V."/>
            <person name="Ndunguru J."/>
            <person name="Mkamilo G."/>
            <person name="Bart R.S."/>
            <person name="Setter T.L."/>
            <person name="Gleadow R.M."/>
            <person name="Kulakow P."/>
            <person name="Ferguson M.E."/>
            <person name="Rounsley S."/>
            <person name="Rokhsar D.S."/>
        </authorList>
    </citation>
    <scope>NUCLEOTIDE SEQUENCE [LARGE SCALE GENOMIC DNA]</scope>
    <source>
        <strain evidence="14">cv. AM560-2</strain>
    </source>
</reference>
<keyword evidence="5" id="KW-0479">Metal-binding</keyword>
<evidence type="ECO:0000256" key="1">
    <source>
        <dbReference type="ARBA" id="ARBA00004324"/>
    </source>
</evidence>
<dbReference type="GO" id="GO:0006397">
    <property type="term" value="P:mRNA processing"/>
    <property type="evidence" value="ECO:0007669"/>
    <property type="project" value="UniProtKB-KW"/>
</dbReference>
<evidence type="ECO:0000313" key="14">
    <source>
        <dbReference type="Proteomes" id="UP000091857"/>
    </source>
</evidence>
<dbReference type="GO" id="GO:0005681">
    <property type="term" value="C:spliceosomal complex"/>
    <property type="evidence" value="ECO:0007669"/>
    <property type="project" value="UniProtKB-KW"/>
</dbReference>
<accession>A0A2C9UG54</accession>
<dbReference type="Proteomes" id="UP000091857">
    <property type="component" value="Chromosome 15"/>
</dbReference>
<evidence type="ECO:0000256" key="10">
    <source>
        <dbReference type="ARBA" id="ARBA00023242"/>
    </source>
</evidence>
<dbReference type="GO" id="GO:0008270">
    <property type="term" value="F:zinc ion binding"/>
    <property type="evidence" value="ECO:0007669"/>
    <property type="project" value="UniProtKB-KW"/>
</dbReference>
<feature type="domain" description="Sodium channel modifier 1 acidic C-terminal" evidence="12">
    <location>
        <begin position="179"/>
        <end position="216"/>
    </location>
</feature>
<feature type="domain" description="Sodium channel modifier 1 zinc-finger" evidence="11">
    <location>
        <begin position="43"/>
        <end position="69"/>
    </location>
</feature>
<proteinExistence type="predicted"/>
<dbReference type="EMBL" id="CM004401">
    <property type="protein sequence ID" value="OAY29407.1"/>
    <property type="molecule type" value="Genomic_DNA"/>
</dbReference>